<proteinExistence type="predicted"/>
<organism evidence="1 2">
    <name type="scientific">Candidatus Hydrogenisulfobacillus filiaventi</name>
    <dbReference type="NCBI Taxonomy" id="2707344"/>
    <lineage>
        <taxon>Bacteria</taxon>
        <taxon>Bacillati</taxon>
        <taxon>Bacillota</taxon>
        <taxon>Clostridia</taxon>
        <taxon>Eubacteriales</taxon>
        <taxon>Clostridiales Family XVII. Incertae Sedis</taxon>
        <taxon>Candidatus Hydrogenisulfobacillus</taxon>
    </lineage>
</organism>
<dbReference type="InterPro" id="IPR012675">
    <property type="entry name" value="Beta-grasp_dom_sf"/>
</dbReference>
<dbReference type="Proteomes" id="UP000503399">
    <property type="component" value="Chromosome"/>
</dbReference>
<keyword evidence="2" id="KW-1185">Reference proteome</keyword>
<dbReference type="Gene3D" id="3.10.20.30">
    <property type="match status" value="1"/>
</dbReference>
<protein>
    <submittedName>
        <fullName evidence="1">Putative Sulfur carrier protein CysO</fullName>
    </submittedName>
</protein>
<dbReference type="KEGG" id="hfv:R50_0460"/>
<dbReference type="AlphaFoldDB" id="A0A6F8ZD74"/>
<dbReference type="InterPro" id="IPR003749">
    <property type="entry name" value="ThiS/MoaD-like"/>
</dbReference>
<dbReference type="SUPFAM" id="SSF54285">
    <property type="entry name" value="MoaD/ThiS"/>
    <property type="match status" value="1"/>
</dbReference>
<dbReference type="PANTHER" id="PTHR38031:SF1">
    <property type="entry name" value="SULFUR CARRIER PROTEIN CYSO"/>
    <property type="match status" value="1"/>
</dbReference>
<dbReference type="EMBL" id="LR778114">
    <property type="protein sequence ID" value="CAB1127966.1"/>
    <property type="molecule type" value="Genomic_DNA"/>
</dbReference>
<reference evidence="1 2" key="1">
    <citation type="submission" date="2020-02" db="EMBL/GenBank/DDBJ databases">
        <authorList>
            <person name="Hogendoorn C."/>
        </authorList>
    </citation>
    <scope>NUCLEOTIDE SEQUENCE [LARGE SCALE GENOMIC DNA]</scope>
    <source>
        <strain evidence="1">R501</strain>
    </source>
</reference>
<dbReference type="InterPro" id="IPR016155">
    <property type="entry name" value="Mopterin_synth/thiamin_S_b"/>
</dbReference>
<gene>
    <name evidence="1" type="ORF">R50_0460</name>
</gene>
<sequence>MAWVKLPGLWVPAALGTEVEVAGETVGAVLAVVAARYPALGGLDGRLPGYVNVYLNGRDIRTLEAGLDSPVGEGDRILLVPALAGG</sequence>
<dbReference type="InterPro" id="IPR052045">
    <property type="entry name" value="Sulfur_Carrier/Prot_Modifier"/>
</dbReference>
<evidence type="ECO:0000313" key="1">
    <source>
        <dbReference type="EMBL" id="CAB1127966.1"/>
    </source>
</evidence>
<accession>A0A6F8ZD74</accession>
<dbReference type="PANTHER" id="PTHR38031">
    <property type="entry name" value="SULFUR CARRIER PROTEIN SLR0821-RELATED"/>
    <property type="match status" value="1"/>
</dbReference>
<evidence type="ECO:0000313" key="2">
    <source>
        <dbReference type="Proteomes" id="UP000503399"/>
    </source>
</evidence>
<dbReference type="Pfam" id="PF02597">
    <property type="entry name" value="ThiS"/>
    <property type="match status" value="1"/>
</dbReference>
<name>A0A6F8ZD74_9FIRM</name>